<dbReference type="Pfam" id="PF00005">
    <property type="entry name" value="ABC_tran"/>
    <property type="match status" value="1"/>
</dbReference>
<evidence type="ECO:0000256" key="1">
    <source>
        <dbReference type="ARBA" id="ARBA00005417"/>
    </source>
</evidence>
<dbReference type="GO" id="GO:0055085">
    <property type="term" value="P:transmembrane transport"/>
    <property type="evidence" value="ECO:0007669"/>
    <property type="project" value="UniProtKB-ARBA"/>
</dbReference>
<dbReference type="GO" id="GO:0015833">
    <property type="term" value="P:peptide transport"/>
    <property type="evidence" value="ECO:0007669"/>
    <property type="project" value="InterPro"/>
</dbReference>
<feature type="compositionally biased region" description="Pro residues" evidence="5">
    <location>
        <begin position="1"/>
        <end position="29"/>
    </location>
</feature>
<evidence type="ECO:0000256" key="2">
    <source>
        <dbReference type="ARBA" id="ARBA00022448"/>
    </source>
</evidence>
<dbReference type="InterPro" id="IPR050319">
    <property type="entry name" value="ABC_transp_ATP-bind"/>
</dbReference>
<evidence type="ECO:0000313" key="8">
    <source>
        <dbReference type="Proteomes" id="UP000246018"/>
    </source>
</evidence>
<protein>
    <submittedName>
        <fullName evidence="7">Peptide ABC transporter ATP-binding protein</fullName>
    </submittedName>
</protein>
<name>A0A2T8F512_9ACTN</name>
<dbReference type="InterPro" id="IPR003593">
    <property type="entry name" value="AAA+_ATPase"/>
</dbReference>
<keyword evidence="8" id="KW-1185">Reference proteome</keyword>
<dbReference type="InterPro" id="IPR003439">
    <property type="entry name" value="ABC_transporter-like_ATP-bd"/>
</dbReference>
<evidence type="ECO:0000259" key="6">
    <source>
        <dbReference type="PROSITE" id="PS50893"/>
    </source>
</evidence>
<feature type="region of interest" description="Disordered" evidence="5">
    <location>
        <begin position="1"/>
        <end position="30"/>
    </location>
</feature>
<sequence length="364" mass="39392">MSIPEPTPGPLPGPTPGPAPEPTPGPIPGPLVKVTDLRTHFPVGGGLLSRLQGKRNVVHALDGVSVEIAPRRTLAVIGESGSGKSTMGRSILRLEEPTAGSVAFRGRDITSLGREELRRERQHMQMVFQNPYSSVNRRNRLIDIIAEPLRVHGIGDAASRRARAVELLDLVGLNPDFLHRYPHEVSGGQLQRIGIARALATGPEFLVADEPTASLDVSVRAQVMNLLRDLKDELGLTLMFISHDLAVVSYIADEIAVMYLGRIVEMGTKEQLESNPQHPYTKALFAAAPKPDPRQRKTQSAPLGEVPNAIHRPPGCHYAPRCPIATTLCTEEYPALERKESGQLVACHLVEPAVEARGTVTSSA</sequence>
<dbReference type="InterPro" id="IPR027417">
    <property type="entry name" value="P-loop_NTPase"/>
</dbReference>
<keyword evidence="3" id="KW-0547">Nucleotide-binding</keyword>
<dbReference type="SMART" id="SM00382">
    <property type="entry name" value="AAA"/>
    <property type="match status" value="1"/>
</dbReference>
<dbReference type="Gene3D" id="3.40.50.300">
    <property type="entry name" value="P-loop containing nucleotide triphosphate hydrolases"/>
    <property type="match status" value="1"/>
</dbReference>
<dbReference type="EMBL" id="QDGZ01000013">
    <property type="protein sequence ID" value="PVG80796.1"/>
    <property type="molecule type" value="Genomic_DNA"/>
</dbReference>
<feature type="region of interest" description="Disordered" evidence="5">
    <location>
        <begin position="286"/>
        <end position="307"/>
    </location>
</feature>
<dbReference type="FunFam" id="3.40.50.300:FF:000016">
    <property type="entry name" value="Oligopeptide ABC transporter ATP-binding component"/>
    <property type="match status" value="1"/>
</dbReference>
<dbReference type="CDD" id="cd03257">
    <property type="entry name" value="ABC_NikE_OppD_transporters"/>
    <property type="match status" value="1"/>
</dbReference>
<dbReference type="GO" id="GO:0005524">
    <property type="term" value="F:ATP binding"/>
    <property type="evidence" value="ECO:0007669"/>
    <property type="project" value="UniProtKB-KW"/>
</dbReference>
<organism evidence="7 8">
    <name type="scientific">Nocardioides gansuensis</name>
    <dbReference type="NCBI Taxonomy" id="2138300"/>
    <lineage>
        <taxon>Bacteria</taxon>
        <taxon>Bacillati</taxon>
        <taxon>Actinomycetota</taxon>
        <taxon>Actinomycetes</taxon>
        <taxon>Propionibacteriales</taxon>
        <taxon>Nocardioidaceae</taxon>
        <taxon>Nocardioides</taxon>
    </lineage>
</organism>
<gene>
    <name evidence="7" type="ORF">DDE18_21330</name>
</gene>
<evidence type="ECO:0000256" key="5">
    <source>
        <dbReference type="SAM" id="MobiDB-lite"/>
    </source>
</evidence>
<dbReference type="PROSITE" id="PS50893">
    <property type="entry name" value="ABC_TRANSPORTER_2"/>
    <property type="match status" value="1"/>
</dbReference>
<dbReference type="SUPFAM" id="SSF52540">
    <property type="entry name" value="P-loop containing nucleoside triphosphate hydrolases"/>
    <property type="match status" value="1"/>
</dbReference>
<dbReference type="PANTHER" id="PTHR43776">
    <property type="entry name" value="TRANSPORT ATP-BINDING PROTEIN"/>
    <property type="match status" value="1"/>
</dbReference>
<dbReference type="Pfam" id="PF08352">
    <property type="entry name" value="oligo_HPY"/>
    <property type="match status" value="1"/>
</dbReference>
<dbReference type="PROSITE" id="PS00211">
    <property type="entry name" value="ABC_TRANSPORTER_1"/>
    <property type="match status" value="1"/>
</dbReference>
<proteinExistence type="inferred from homology"/>
<comment type="similarity">
    <text evidence="1">Belongs to the ABC transporter superfamily.</text>
</comment>
<comment type="caution">
    <text evidence="7">The sequence shown here is derived from an EMBL/GenBank/DDBJ whole genome shotgun (WGS) entry which is preliminary data.</text>
</comment>
<dbReference type="InterPro" id="IPR017871">
    <property type="entry name" value="ABC_transporter-like_CS"/>
</dbReference>
<keyword evidence="2" id="KW-0813">Transport</keyword>
<dbReference type="NCBIfam" id="TIGR01727">
    <property type="entry name" value="oligo_HPY"/>
    <property type="match status" value="1"/>
</dbReference>
<evidence type="ECO:0000313" key="7">
    <source>
        <dbReference type="EMBL" id="PVG80796.1"/>
    </source>
</evidence>
<dbReference type="Proteomes" id="UP000246018">
    <property type="component" value="Unassembled WGS sequence"/>
</dbReference>
<dbReference type="RefSeq" id="WP_116574414.1">
    <property type="nucleotide sequence ID" value="NZ_QDGZ01000013.1"/>
</dbReference>
<dbReference type="GO" id="GO:0016887">
    <property type="term" value="F:ATP hydrolysis activity"/>
    <property type="evidence" value="ECO:0007669"/>
    <property type="project" value="InterPro"/>
</dbReference>
<feature type="domain" description="ABC transporter" evidence="6">
    <location>
        <begin position="32"/>
        <end position="285"/>
    </location>
</feature>
<reference evidence="7 8" key="1">
    <citation type="submission" date="2018-04" db="EMBL/GenBank/DDBJ databases">
        <title>Genome of Nocardioides gansuensis WSJ-1.</title>
        <authorList>
            <person name="Wu S."/>
            <person name="Wang G."/>
        </authorList>
    </citation>
    <scope>NUCLEOTIDE SEQUENCE [LARGE SCALE GENOMIC DNA]</scope>
    <source>
        <strain evidence="7 8">WSJ-1</strain>
    </source>
</reference>
<keyword evidence="4 7" id="KW-0067">ATP-binding</keyword>
<evidence type="ECO:0000256" key="3">
    <source>
        <dbReference type="ARBA" id="ARBA00022741"/>
    </source>
</evidence>
<dbReference type="PANTHER" id="PTHR43776:SF7">
    <property type="entry name" value="D,D-DIPEPTIDE TRANSPORT ATP-BINDING PROTEIN DDPF-RELATED"/>
    <property type="match status" value="1"/>
</dbReference>
<dbReference type="InterPro" id="IPR013563">
    <property type="entry name" value="Oligopep_ABC_C"/>
</dbReference>
<accession>A0A2T8F512</accession>
<dbReference type="AlphaFoldDB" id="A0A2T8F512"/>
<dbReference type="OrthoDB" id="5357528at2"/>
<evidence type="ECO:0000256" key="4">
    <source>
        <dbReference type="ARBA" id="ARBA00022840"/>
    </source>
</evidence>